<dbReference type="PANTHER" id="PTHR30561">
    <property type="entry name" value="SMR FAMILY PROTON-DEPENDENT DRUG EFFLUX TRANSPORTER SUGE"/>
    <property type="match status" value="1"/>
</dbReference>
<dbReference type="Proteomes" id="UP000008963">
    <property type="component" value="Chromosome"/>
</dbReference>
<keyword evidence="6 9" id="KW-0472">Membrane</keyword>
<dbReference type="FunFam" id="1.10.3730.20:FF:000001">
    <property type="entry name" value="Quaternary ammonium compound resistance transporter SugE"/>
    <property type="match status" value="1"/>
</dbReference>
<sequence length="118" mass="12818">MFCNWLTLGGSMSWLYLALAIILEVAGTTSMKFSNGFTKLFPSILMFVFYILSLSTLTLALKKIDMGMAYAVWAGLGTALISIVGVLFFKESINIMKVASILLIILGVVGLNLSGMKH</sequence>
<dbReference type="GO" id="GO:0022857">
    <property type="term" value="F:transmembrane transporter activity"/>
    <property type="evidence" value="ECO:0007669"/>
    <property type="project" value="InterPro"/>
</dbReference>
<keyword evidence="2" id="KW-0813">Transport</keyword>
<dbReference type="InterPro" id="IPR045324">
    <property type="entry name" value="Small_multidrug_res"/>
</dbReference>
<feature type="transmembrane region" description="Helical" evidence="9">
    <location>
        <begin position="68"/>
        <end position="89"/>
    </location>
</feature>
<accession>E1WX13</accession>
<dbReference type="InterPro" id="IPR000390">
    <property type="entry name" value="Small_drug/metabolite_transptr"/>
</dbReference>
<dbReference type="InterPro" id="IPR037185">
    <property type="entry name" value="EmrE-like"/>
</dbReference>
<reference evidence="11" key="1">
    <citation type="journal article" date="2013" name="ISME J.">
        <title>A small predatory core genome in the divergent marine Bacteriovorax marinus SJ and the terrestrial Bdellovibrio bacteriovorus.</title>
        <authorList>
            <person name="Crossman L.C."/>
            <person name="Chen H."/>
            <person name="Cerdeno-Tarraga A.M."/>
            <person name="Brooks K."/>
            <person name="Quail M.A."/>
            <person name="Pineiro S.A."/>
            <person name="Hobley L."/>
            <person name="Sockett R.E."/>
            <person name="Bentley S.D."/>
            <person name="Parkhill J."/>
            <person name="Williams H.N."/>
            <person name="Stine O.C."/>
        </authorList>
    </citation>
    <scope>NUCLEOTIDE SEQUENCE [LARGE SCALE GENOMIC DNA]</scope>
    <source>
        <strain evidence="11">ATCC BAA-682 / DSM 15412 / SJ</strain>
    </source>
</reference>
<feature type="transmembrane region" description="Helical" evidence="9">
    <location>
        <begin position="95"/>
        <end position="113"/>
    </location>
</feature>
<evidence type="ECO:0000256" key="6">
    <source>
        <dbReference type="ARBA" id="ARBA00023136"/>
    </source>
</evidence>
<dbReference type="HOGENOM" id="CLU_133067_0_1_7"/>
<comment type="similarity">
    <text evidence="7 8">Belongs to the drug/metabolite transporter (DMT) superfamily. Small multidrug resistance (SMR) (TC 2.A.7.1) family.</text>
</comment>
<evidence type="ECO:0000256" key="2">
    <source>
        <dbReference type="ARBA" id="ARBA00022448"/>
    </source>
</evidence>
<dbReference type="AlphaFoldDB" id="E1WX13"/>
<evidence type="ECO:0000256" key="1">
    <source>
        <dbReference type="ARBA" id="ARBA00004651"/>
    </source>
</evidence>
<evidence type="ECO:0000256" key="5">
    <source>
        <dbReference type="ARBA" id="ARBA00022989"/>
    </source>
</evidence>
<keyword evidence="11" id="KW-1185">Reference proteome</keyword>
<feature type="transmembrane region" description="Helical" evidence="9">
    <location>
        <begin position="12"/>
        <end position="34"/>
    </location>
</feature>
<comment type="subcellular location">
    <subcellularLocation>
        <location evidence="1 8">Cell membrane</location>
        <topology evidence="1 8">Multi-pass membrane protein</topology>
    </subcellularLocation>
</comment>
<dbReference type="Gene3D" id="1.10.3730.20">
    <property type="match status" value="1"/>
</dbReference>
<gene>
    <name evidence="10" type="ordered locus">BMS_0818</name>
</gene>
<dbReference type="PANTHER" id="PTHR30561:SF1">
    <property type="entry name" value="MULTIDRUG TRANSPORTER EMRE"/>
    <property type="match status" value="1"/>
</dbReference>
<evidence type="ECO:0000256" key="8">
    <source>
        <dbReference type="RuleBase" id="RU003942"/>
    </source>
</evidence>
<name>E1WX13_HALMS</name>
<evidence type="ECO:0000256" key="9">
    <source>
        <dbReference type="SAM" id="Phobius"/>
    </source>
</evidence>
<evidence type="ECO:0000313" key="10">
    <source>
        <dbReference type="EMBL" id="CBW25714.1"/>
    </source>
</evidence>
<protein>
    <submittedName>
        <fullName evidence="10">Integral membrane protein</fullName>
    </submittedName>
</protein>
<dbReference type="KEGG" id="bmx:BMS_0818"/>
<evidence type="ECO:0000313" key="11">
    <source>
        <dbReference type="Proteomes" id="UP000008963"/>
    </source>
</evidence>
<evidence type="ECO:0000256" key="7">
    <source>
        <dbReference type="ARBA" id="ARBA00038032"/>
    </source>
</evidence>
<keyword evidence="3" id="KW-1003">Cell membrane</keyword>
<evidence type="ECO:0000256" key="4">
    <source>
        <dbReference type="ARBA" id="ARBA00022692"/>
    </source>
</evidence>
<organism evidence="10 11">
    <name type="scientific">Halobacteriovorax marinus (strain ATCC BAA-682 / DSM 15412 / SJ)</name>
    <name type="common">Bacteriovorax marinus</name>
    <dbReference type="NCBI Taxonomy" id="862908"/>
    <lineage>
        <taxon>Bacteria</taxon>
        <taxon>Pseudomonadati</taxon>
        <taxon>Bdellovibrionota</taxon>
        <taxon>Bacteriovoracia</taxon>
        <taxon>Bacteriovoracales</taxon>
        <taxon>Halobacteriovoraceae</taxon>
        <taxon>Halobacteriovorax</taxon>
    </lineage>
</organism>
<feature type="transmembrane region" description="Helical" evidence="9">
    <location>
        <begin position="40"/>
        <end position="61"/>
    </location>
</feature>
<dbReference type="eggNOG" id="COG2076">
    <property type="taxonomic scope" value="Bacteria"/>
</dbReference>
<keyword evidence="4 8" id="KW-0812">Transmembrane</keyword>
<dbReference type="STRING" id="862908.BMS_0818"/>
<dbReference type="GO" id="GO:1990961">
    <property type="term" value="P:xenobiotic detoxification by transmembrane export across the plasma membrane"/>
    <property type="evidence" value="ECO:0007669"/>
    <property type="project" value="UniProtKB-ARBA"/>
</dbReference>
<proteinExistence type="inferred from homology"/>
<keyword evidence="5 9" id="KW-1133">Transmembrane helix</keyword>
<dbReference type="SUPFAM" id="SSF103481">
    <property type="entry name" value="Multidrug resistance efflux transporter EmrE"/>
    <property type="match status" value="1"/>
</dbReference>
<dbReference type="PATRIC" id="fig|862908.3.peg.781"/>
<dbReference type="GO" id="GO:0005886">
    <property type="term" value="C:plasma membrane"/>
    <property type="evidence" value="ECO:0007669"/>
    <property type="project" value="UniProtKB-SubCell"/>
</dbReference>
<dbReference type="EMBL" id="FQ312005">
    <property type="protein sequence ID" value="CBW25714.1"/>
    <property type="molecule type" value="Genomic_DNA"/>
</dbReference>
<dbReference type="Pfam" id="PF00893">
    <property type="entry name" value="Multi_Drug_Res"/>
    <property type="match status" value="1"/>
</dbReference>
<evidence type="ECO:0000256" key="3">
    <source>
        <dbReference type="ARBA" id="ARBA00022475"/>
    </source>
</evidence>